<dbReference type="AlphaFoldDB" id="A0A9P6LXV8"/>
<gene>
    <name evidence="13" type="ORF">BGZ70_001307</name>
</gene>
<dbReference type="Proteomes" id="UP000738359">
    <property type="component" value="Unassembled WGS sequence"/>
</dbReference>
<dbReference type="PANTHER" id="PTHR47549">
    <property type="entry name" value="GOLGI APPARATUS MEMBRANE PROTEIN TVP38-RELATED"/>
    <property type="match status" value="1"/>
</dbReference>
<evidence type="ECO:0000256" key="10">
    <source>
        <dbReference type="SAM" id="MobiDB-lite"/>
    </source>
</evidence>
<evidence type="ECO:0000256" key="5">
    <source>
        <dbReference type="ARBA" id="ARBA00020673"/>
    </source>
</evidence>
<dbReference type="GO" id="GO:0000022">
    <property type="term" value="P:mitotic spindle elongation"/>
    <property type="evidence" value="ECO:0007669"/>
    <property type="project" value="TreeGrafter"/>
</dbReference>
<reference evidence="13" key="1">
    <citation type="journal article" date="2020" name="Fungal Divers.">
        <title>Resolving the Mortierellaceae phylogeny through synthesis of multi-gene phylogenetics and phylogenomics.</title>
        <authorList>
            <person name="Vandepol N."/>
            <person name="Liber J."/>
            <person name="Desiro A."/>
            <person name="Na H."/>
            <person name="Kennedy M."/>
            <person name="Barry K."/>
            <person name="Grigoriev I.V."/>
            <person name="Miller A.N."/>
            <person name="O'Donnell K."/>
            <person name="Stajich J.E."/>
            <person name="Bonito G."/>
        </authorList>
    </citation>
    <scope>NUCLEOTIDE SEQUENCE</scope>
    <source>
        <strain evidence="13">CK1249</strain>
    </source>
</reference>
<accession>A0A9P6LXV8</accession>
<feature type="region of interest" description="Disordered" evidence="10">
    <location>
        <begin position="145"/>
        <end position="169"/>
    </location>
</feature>
<keyword evidence="6 11" id="KW-0812">Transmembrane</keyword>
<comment type="subcellular location">
    <subcellularLocation>
        <location evidence="2">Golgi apparatus membrane</location>
        <topology evidence="2">Multi-pass membrane protein</topology>
    </subcellularLocation>
</comment>
<keyword evidence="8" id="KW-0333">Golgi apparatus</keyword>
<sequence>MAKKQSLKSVVKAVEKRGFKLMILIRLAPYPFNVMNALLSATHIPLSTFALATALSLTKLALHVYIGSTLSSLAGPSPTTPPPTSEDGQVPVTDTHGRNLKIFVMIISMLLGIAVGAYVWMVAKREIEASEGIRIERRRKRRESLRLNRASMRRSSGGGSAAGRGSAREAHHRLLARTGSAGTTGELGQECVPVVDLTSGSDFVGGALSSHAYLDEEEGQEDQALVGTNGGGRRSGPAMNHGGVLSSSASSPGGYRPEYGTDSEVSDFLDEDYDYDDDEVSDMERGHDDTESSLDPRQHPPHRHQQQHQRSVSASSMTSWQSGTEMDLRGTSAQAQGGRGTDHNSNMGWFAQNGVDISDRNW</sequence>
<evidence type="ECO:0000256" key="11">
    <source>
        <dbReference type="SAM" id="Phobius"/>
    </source>
</evidence>
<dbReference type="InterPro" id="IPR051076">
    <property type="entry name" value="Golgi_membrane_TVP38/TMEM64"/>
</dbReference>
<evidence type="ECO:0000256" key="1">
    <source>
        <dbReference type="ARBA" id="ARBA00002978"/>
    </source>
</evidence>
<dbReference type="OrthoDB" id="166803at2759"/>
<dbReference type="GO" id="GO:0016192">
    <property type="term" value="P:vesicle-mediated transport"/>
    <property type="evidence" value="ECO:0007669"/>
    <property type="project" value="TreeGrafter"/>
</dbReference>
<dbReference type="Pfam" id="PF09335">
    <property type="entry name" value="VTT_dom"/>
    <property type="match status" value="1"/>
</dbReference>
<name>A0A9P6LXV8_MORAP</name>
<protein>
    <recommendedName>
        <fullName evidence="4">Golgi apparatus membrane protein TVP38</fullName>
    </recommendedName>
    <alternativeName>
        <fullName evidence="5">Golgi apparatus membrane protein tvp38</fullName>
    </alternativeName>
</protein>
<feature type="region of interest" description="Disordered" evidence="10">
    <location>
        <begin position="213"/>
        <end position="362"/>
    </location>
</feature>
<evidence type="ECO:0000256" key="7">
    <source>
        <dbReference type="ARBA" id="ARBA00022989"/>
    </source>
</evidence>
<evidence type="ECO:0000259" key="12">
    <source>
        <dbReference type="Pfam" id="PF09335"/>
    </source>
</evidence>
<dbReference type="EMBL" id="JAAAHY010001289">
    <property type="protein sequence ID" value="KAF9950550.1"/>
    <property type="molecule type" value="Genomic_DNA"/>
</dbReference>
<proteinExistence type="inferred from homology"/>
<feature type="compositionally biased region" description="Acidic residues" evidence="10">
    <location>
        <begin position="264"/>
        <end position="281"/>
    </location>
</feature>
<feature type="transmembrane region" description="Helical" evidence="11">
    <location>
        <begin position="102"/>
        <end position="121"/>
    </location>
</feature>
<keyword evidence="14" id="KW-1185">Reference proteome</keyword>
<evidence type="ECO:0000256" key="8">
    <source>
        <dbReference type="ARBA" id="ARBA00023034"/>
    </source>
</evidence>
<comment type="function">
    <text evidence="1">Golgi membrane protein involved in vesicular trafficking and spindle migration.</text>
</comment>
<keyword evidence="7 11" id="KW-1133">Transmembrane helix</keyword>
<dbReference type="PANTHER" id="PTHR47549:SF1">
    <property type="entry name" value="GOLGI APPARATUS MEMBRANE PROTEIN TVP38"/>
    <property type="match status" value="1"/>
</dbReference>
<feature type="compositionally biased region" description="Polar residues" evidence="10">
    <location>
        <begin position="311"/>
        <end position="324"/>
    </location>
</feature>
<evidence type="ECO:0000256" key="4">
    <source>
        <dbReference type="ARBA" id="ARBA00013533"/>
    </source>
</evidence>
<feature type="region of interest" description="Disordered" evidence="10">
    <location>
        <begin position="73"/>
        <end position="92"/>
    </location>
</feature>
<feature type="domain" description="VTT" evidence="12">
    <location>
        <begin position="5"/>
        <end position="68"/>
    </location>
</feature>
<evidence type="ECO:0000256" key="6">
    <source>
        <dbReference type="ARBA" id="ARBA00022692"/>
    </source>
</evidence>
<comment type="caution">
    <text evidence="13">The sequence shown here is derived from an EMBL/GenBank/DDBJ whole genome shotgun (WGS) entry which is preliminary data.</text>
</comment>
<evidence type="ECO:0000256" key="2">
    <source>
        <dbReference type="ARBA" id="ARBA00004653"/>
    </source>
</evidence>
<keyword evidence="9 11" id="KW-0472">Membrane</keyword>
<dbReference type="GO" id="GO:0000139">
    <property type="term" value="C:Golgi membrane"/>
    <property type="evidence" value="ECO:0007669"/>
    <property type="project" value="UniProtKB-SubCell"/>
</dbReference>
<evidence type="ECO:0000256" key="9">
    <source>
        <dbReference type="ARBA" id="ARBA00023136"/>
    </source>
</evidence>
<evidence type="ECO:0000313" key="13">
    <source>
        <dbReference type="EMBL" id="KAF9950550.1"/>
    </source>
</evidence>
<comment type="similarity">
    <text evidence="3">Belongs to the TVP38/TMEM64 family.</text>
</comment>
<feature type="compositionally biased region" description="Basic and acidic residues" evidence="10">
    <location>
        <begin position="282"/>
        <end position="298"/>
    </location>
</feature>
<organism evidence="13 14">
    <name type="scientific">Mortierella alpina</name>
    <name type="common">Oleaginous fungus</name>
    <name type="synonym">Mortierella renispora</name>
    <dbReference type="NCBI Taxonomy" id="64518"/>
    <lineage>
        <taxon>Eukaryota</taxon>
        <taxon>Fungi</taxon>
        <taxon>Fungi incertae sedis</taxon>
        <taxon>Mucoromycota</taxon>
        <taxon>Mortierellomycotina</taxon>
        <taxon>Mortierellomycetes</taxon>
        <taxon>Mortierellales</taxon>
        <taxon>Mortierellaceae</taxon>
        <taxon>Mortierella</taxon>
    </lineage>
</organism>
<dbReference type="InterPro" id="IPR032816">
    <property type="entry name" value="VTT_dom"/>
</dbReference>
<evidence type="ECO:0000313" key="14">
    <source>
        <dbReference type="Proteomes" id="UP000738359"/>
    </source>
</evidence>
<evidence type="ECO:0000256" key="3">
    <source>
        <dbReference type="ARBA" id="ARBA00008640"/>
    </source>
</evidence>